<dbReference type="Pfam" id="PF03576">
    <property type="entry name" value="Peptidase_S58"/>
    <property type="match status" value="1"/>
</dbReference>
<dbReference type="Gene3D" id="3.60.70.12">
    <property type="entry name" value="L-amino peptidase D-ALA esterase/amidase"/>
    <property type="match status" value="1"/>
</dbReference>
<proteinExistence type="inferred from homology"/>
<dbReference type="GO" id="GO:0004177">
    <property type="term" value="F:aminopeptidase activity"/>
    <property type="evidence" value="ECO:0007669"/>
    <property type="project" value="TreeGrafter"/>
</dbReference>
<gene>
    <name evidence="2" type="ORF">METZ01_LOCUS90466</name>
</gene>
<dbReference type="PANTHER" id="PTHR36512">
    <property type="entry name" value="D-AMINOPEPTIDASE"/>
    <property type="match status" value="1"/>
</dbReference>
<name>A0A381VB74_9ZZZZ</name>
<organism evidence="2">
    <name type="scientific">marine metagenome</name>
    <dbReference type="NCBI Taxonomy" id="408172"/>
    <lineage>
        <taxon>unclassified sequences</taxon>
        <taxon>metagenomes</taxon>
        <taxon>ecological metagenomes</taxon>
    </lineage>
</organism>
<evidence type="ECO:0000313" key="2">
    <source>
        <dbReference type="EMBL" id="SVA37612.1"/>
    </source>
</evidence>
<dbReference type="InterPro" id="IPR016117">
    <property type="entry name" value="ArgJ-like_dom_sf"/>
</dbReference>
<dbReference type="PANTHER" id="PTHR36512:SF3">
    <property type="entry name" value="BLR5678 PROTEIN"/>
    <property type="match status" value="1"/>
</dbReference>
<accession>A0A381VB74</accession>
<comment type="similarity">
    <text evidence="1">Belongs to the peptidase S58 family.</text>
</comment>
<dbReference type="InterPro" id="IPR005321">
    <property type="entry name" value="Peptidase_S58_DmpA"/>
</dbReference>
<dbReference type="EMBL" id="UINC01008354">
    <property type="protein sequence ID" value="SVA37612.1"/>
    <property type="molecule type" value="Genomic_DNA"/>
</dbReference>
<feature type="non-terminal residue" evidence="2">
    <location>
        <position position="1"/>
    </location>
</feature>
<reference evidence="2" key="1">
    <citation type="submission" date="2018-05" db="EMBL/GenBank/DDBJ databases">
        <authorList>
            <person name="Lanie J.A."/>
            <person name="Ng W.-L."/>
            <person name="Kazmierczak K.M."/>
            <person name="Andrzejewski T.M."/>
            <person name="Davidsen T.M."/>
            <person name="Wayne K.J."/>
            <person name="Tettelin H."/>
            <person name="Glass J.I."/>
            <person name="Rusch D."/>
            <person name="Podicherti R."/>
            <person name="Tsui H.-C.T."/>
            <person name="Winkler M.E."/>
        </authorList>
    </citation>
    <scope>NUCLEOTIDE SEQUENCE</scope>
</reference>
<sequence length="107" mass="11740">RQLDRMARRAPIGLARAGGILSHGSGCFAIAFSNSPDRPQIDDAHLTPLFRGIVEATEEAVVNSVLRSETLTGRDGNIRHSIPVDRIRTMLKVQEESLEGIFKESSE</sequence>
<evidence type="ECO:0000256" key="1">
    <source>
        <dbReference type="ARBA" id="ARBA00007068"/>
    </source>
</evidence>
<protein>
    <submittedName>
        <fullName evidence="2">Uncharacterized protein</fullName>
    </submittedName>
</protein>
<dbReference type="AlphaFoldDB" id="A0A381VB74"/>
<dbReference type="SUPFAM" id="SSF56266">
    <property type="entry name" value="DmpA/ArgJ-like"/>
    <property type="match status" value="1"/>
</dbReference>